<evidence type="ECO:0000256" key="1">
    <source>
        <dbReference type="ARBA" id="ARBA00022448"/>
    </source>
</evidence>
<dbReference type="Proteomes" id="UP000462014">
    <property type="component" value="Unassembled WGS sequence"/>
</dbReference>
<keyword evidence="6" id="KW-1185">Reference proteome</keyword>
<accession>A0A7K1STG3</accession>
<sequence>MTESMPFLEVKNVTKLFAGEKISGVKNISLSIAEGKITAIIGRSGSGKSTLLNLIYGLIDPDAGRITFLGERVWGPAEKLIPGHDQMKMVTQQSDHLNHYAKVWDNVASLLPNTNLTYKSAKTTEVLQQLRLLDLKERRVADLSGGERQRVSIARALVANPKVLLLDEPFNQVDASFRDNLQQDIREIVRQTGLTVIMVSHDPQEVLSLADELVVLKDGEVVEAGNPQQLYQQPENLYTATLLANGTVFNGIKAASLGIATKKKTIMVYAEGFYIDKNSIENLCTIEAVLFKGFYEELVLNNGTVKFKTINLNVGAYQTGDRVSVTIKQFLTFEEGLA</sequence>
<dbReference type="InterPro" id="IPR003593">
    <property type="entry name" value="AAA+_ATPase"/>
</dbReference>
<evidence type="ECO:0000256" key="2">
    <source>
        <dbReference type="ARBA" id="ARBA00022741"/>
    </source>
</evidence>
<proteinExistence type="predicted"/>
<dbReference type="InterPro" id="IPR017871">
    <property type="entry name" value="ABC_transporter-like_CS"/>
</dbReference>
<protein>
    <submittedName>
        <fullName evidence="5">ATP-binding cassette domain-containing protein</fullName>
    </submittedName>
</protein>
<feature type="domain" description="ABC transporter" evidence="4">
    <location>
        <begin position="8"/>
        <end position="243"/>
    </location>
</feature>
<keyword evidence="3 5" id="KW-0067">ATP-binding</keyword>
<dbReference type="RefSeq" id="WP_157564236.1">
    <property type="nucleotide sequence ID" value="NZ_WPIK01000003.1"/>
</dbReference>
<dbReference type="Gene3D" id="3.40.50.300">
    <property type="entry name" value="P-loop containing nucleotide triphosphate hydrolases"/>
    <property type="match status" value="1"/>
</dbReference>
<comment type="caution">
    <text evidence="5">The sequence shown here is derived from an EMBL/GenBank/DDBJ whole genome shotgun (WGS) entry which is preliminary data.</text>
</comment>
<dbReference type="GO" id="GO:0016887">
    <property type="term" value="F:ATP hydrolysis activity"/>
    <property type="evidence" value="ECO:0007669"/>
    <property type="project" value="InterPro"/>
</dbReference>
<dbReference type="GO" id="GO:0005524">
    <property type="term" value="F:ATP binding"/>
    <property type="evidence" value="ECO:0007669"/>
    <property type="project" value="UniProtKB-KW"/>
</dbReference>
<dbReference type="SMART" id="SM00382">
    <property type="entry name" value="AAA"/>
    <property type="match status" value="1"/>
</dbReference>
<dbReference type="Pfam" id="PF00005">
    <property type="entry name" value="ABC_tran"/>
    <property type="match status" value="1"/>
</dbReference>
<evidence type="ECO:0000259" key="4">
    <source>
        <dbReference type="PROSITE" id="PS50893"/>
    </source>
</evidence>
<dbReference type="PROSITE" id="PS00211">
    <property type="entry name" value="ABC_TRANSPORTER_1"/>
    <property type="match status" value="1"/>
</dbReference>
<dbReference type="InterPro" id="IPR027417">
    <property type="entry name" value="P-loop_NTPase"/>
</dbReference>
<keyword evidence="2" id="KW-0547">Nucleotide-binding</keyword>
<evidence type="ECO:0000313" key="5">
    <source>
        <dbReference type="EMBL" id="MVN20596.1"/>
    </source>
</evidence>
<dbReference type="PROSITE" id="PS50893">
    <property type="entry name" value="ABC_TRANSPORTER_2"/>
    <property type="match status" value="1"/>
</dbReference>
<dbReference type="PANTHER" id="PTHR42781:SF4">
    <property type="entry name" value="SPERMIDINE_PUTRESCINE IMPORT ATP-BINDING PROTEIN POTA"/>
    <property type="match status" value="1"/>
</dbReference>
<evidence type="ECO:0000256" key="3">
    <source>
        <dbReference type="ARBA" id="ARBA00022840"/>
    </source>
</evidence>
<name>A0A7K1STG3_9SPHI</name>
<dbReference type="InterPro" id="IPR050093">
    <property type="entry name" value="ABC_SmlMolc_Importer"/>
</dbReference>
<dbReference type="EMBL" id="WPIK01000003">
    <property type="protein sequence ID" value="MVN20596.1"/>
    <property type="molecule type" value="Genomic_DNA"/>
</dbReference>
<keyword evidence="1" id="KW-0813">Transport</keyword>
<dbReference type="SUPFAM" id="SSF52540">
    <property type="entry name" value="P-loop containing nucleoside triphosphate hydrolases"/>
    <property type="match status" value="1"/>
</dbReference>
<dbReference type="InterPro" id="IPR003439">
    <property type="entry name" value="ABC_transporter-like_ATP-bd"/>
</dbReference>
<organism evidence="5 6">
    <name type="scientific">Mucilaginibacter arboris</name>
    <dbReference type="NCBI Taxonomy" id="2682090"/>
    <lineage>
        <taxon>Bacteria</taxon>
        <taxon>Pseudomonadati</taxon>
        <taxon>Bacteroidota</taxon>
        <taxon>Sphingobacteriia</taxon>
        <taxon>Sphingobacteriales</taxon>
        <taxon>Sphingobacteriaceae</taxon>
        <taxon>Mucilaginibacter</taxon>
    </lineage>
</organism>
<dbReference type="PANTHER" id="PTHR42781">
    <property type="entry name" value="SPERMIDINE/PUTRESCINE IMPORT ATP-BINDING PROTEIN POTA"/>
    <property type="match status" value="1"/>
</dbReference>
<reference evidence="5 6" key="1">
    <citation type="submission" date="2019-12" db="EMBL/GenBank/DDBJ databases">
        <title>Mucilaginibacter sp. HMF7410 genome sequencing and assembly.</title>
        <authorList>
            <person name="Kang H."/>
            <person name="Cha I."/>
            <person name="Kim H."/>
            <person name="Joh K."/>
        </authorList>
    </citation>
    <scope>NUCLEOTIDE SEQUENCE [LARGE SCALE GENOMIC DNA]</scope>
    <source>
        <strain evidence="5 6">HMF7410</strain>
    </source>
</reference>
<dbReference type="AlphaFoldDB" id="A0A7K1STG3"/>
<evidence type="ECO:0000313" key="6">
    <source>
        <dbReference type="Proteomes" id="UP000462014"/>
    </source>
</evidence>
<gene>
    <name evidence="5" type="ORF">GO621_03490</name>
</gene>